<feature type="domain" description="Major facilitator superfamily (MFS) profile" evidence="6">
    <location>
        <begin position="79"/>
        <end position="504"/>
    </location>
</feature>
<feature type="transmembrane region" description="Helical" evidence="5">
    <location>
        <begin position="477"/>
        <end position="499"/>
    </location>
</feature>
<feature type="transmembrane region" description="Helical" evidence="5">
    <location>
        <begin position="110"/>
        <end position="133"/>
    </location>
</feature>
<keyword evidence="8" id="KW-1185">Reference proteome</keyword>
<dbReference type="SUPFAM" id="SSF103473">
    <property type="entry name" value="MFS general substrate transporter"/>
    <property type="match status" value="1"/>
</dbReference>
<keyword evidence="2 5" id="KW-0812">Transmembrane</keyword>
<evidence type="ECO:0000256" key="1">
    <source>
        <dbReference type="ARBA" id="ARBA00004141"/>
    </source>
</evidence>
<feature type="transmembrane region" description="Helical" evidence="5">
    <location>
        <begin position="78"/>
        <end position="98"/>
    </location>
</feature>
<dbReference type="PROSITE" id="PS50850">
    <property type="entry name" value="MFS"/>
    <property type="match status" value="1"/>
</dbReference>
<gene>
    <name evidence="7" type="ORF">PT974_11079</name>
</gene>
<organism evidence="7 8">
    <name type="scientific">Cladobotryum mycophilum</name>
    <dbReference type="NCBI Taxonomy" id="491253"/>
    <lineage>
        <taxon>Eukaryota</taxon>
        <taxon>Fungi</taxon>
        <taxon>Dikarya</taxon>
        <taxon>Ascomycota</taxon>
        <taxon>Pezizomycotina</taxon>
        <taxon>Sordariomycetes</taxon>
        <taxon>Hypocreomycetidae</taxon>
        <taxon>Hypocreales</taxon>
        <taxon>Hypocreaceae</taxon>
        <taxon>Cladobotryum</taxon>
    </lineage>
</organism>
<evidence type="ECO:0000256" key="5">
    <source>
        <dbReference type="SAM" id="Phobius"/>
    </source>
</evidence>
<feature type="transmembrane region" description="Helical" evidence="5">
    <location>
        <begin position="379"/>
        <end position="401"/>
    </location>
</feature>
<evidence type="ECO:0000313" key="8">
    <source>
        <dbReference type="Proteomes" id="UP001338125"/>
    </source>
</evidence>
<feature type="transmembrane region" description="Helical" evidence="5">
    <location>
        <begin position="204"/>
        <end position="221"/>
    </location>
</feature>
<protein>
    <submittedName>
        <fullName evidence="7">MFS transporter cpaT-like protein</fullName>
    </submittedName>
</protein>
<feature type="transmembrane region" description="Helical" evidence="5">
    <location>
        <begin position="445"/>
        <end position="465"/>
    </location>
</feature>
<dbReference type="Proteomes" id="UP001338125">
    <property type="component" value="Unassembled WGS sequence"/>
</dbReference>
<feature type="transmembrane region" description="Helical" evidence="5">
    <location>
        <begin position="337"/>
        <end position="358"/>
    </location>
</feature>
<evidence type="ECO:0000313" key="7">
    <source>
        <dbReference type="EMBL" id="KAK5989552.1"/>
    </source>
</evidence>
<feature type="transmembrane region" description="Helical" evidence="5">
    <location>
        <begin position="174"/>
        <end position="192"/>
    </location>
</feature>
<feature type="transmembrane region" description="Helical" evidence="5">
    <location>
        <begin position="413"/>
        <end position="433"/>
    </location>
</feature>
<dbReference type="PANTHER" id="PTHR23502">
    <property type="entry name" value="MAJOR FACILITATOR SUPERFAMILY"/>
    <property type="match status" value="1"/>
</dbReference>
<name>A0ABR0SCI9_9HYPO</name>
<dbReference type="InterPro" id="IPR020846">
    <property type="entry name" value="MFS_dom"/>
</dbReference>
<comment type="subcellular location">
    <subcellularLocation>
        <location evidence="1">Membrane</location>
        <topology evidence="1">Multi-pass membrane protein</topology>
    </subcellularLocation>
</comment>
<evidence type="ECO:0000256" key="3">
    <source>
        <dbReference type="ARBA" id="ARBA00022989"/>
    </source>
</evidence>
<dbReference type="InterPro" id="IPR011701">
    <property type="entry name" value="MFS"/>
</dbReference>
<evidence type="ECO:0000259" key="6">
    <source>
        <dbReference type="PROSITE" id="PS50850"/>
    </source>
</evidence>
<accession>A0ABR0SCI9</accession>
<feature type="transmembrane region" description="Helical" evidence="5">
    <location>
        <begin position="145"/>
        <end position="168"/>
    </location>
</feature>
<feature type="transmembrane region" description="Helical" evidence="5">
    <location>
        <begin position="227"/>
        <end position="246"/>
    </location>
</feature>
<dbReference type="Gene3D" id="1.20.1250.20">
    <property type="entry name" value="MFS general substrate transporter like domains"/>
    <property type="match status" value="1"/>
</dbReference>
<sequence length="507" mass="55974">MHDESIEGGHVSPPTECLAGKEAHSNHIEITPARATNTPLAPEHRQFLLDHHGTIHLTPIPSQDPDDPLNWPAWKKNVNLALVAFHGLMSTGGAVAVVPAFEDWSKKFDISIETASLLGSAQMITLAIGPLIWLPFANQYGRRPVWILSTLGGGLFNIGCALSDTYAVLMVLRILQAFFISPGIAMGQAVVAETFFSHQRARKMGVWTPPMGPFAMGFVVQHLTWQWMFWIMAIINFMQMISYFFFSFETLYSRNISNPSTHVQTTWQQYLNFRKISTESLTWSDILLPLYLLADYRVLLTAVAYTVTFNFTLVLLTVEIPTFFIPMFHLNAQQIGINFLGLFVGCTLGELIGGRLSDYVQNRRSKSAQNSLSSPETRLLLSYPGNLLAIAGIVIFCVTLAEAKPLHWNISPVIGIGVAGFGVQILTTTVITYCSDCHREATSSALGVGINFVRCTWGFIGPFWFPHMFDSCGLRGSAGVMTGVIVAFSLIPVGLVQLITARSSRHS</sequence>
<dbReference type="PANTHER" id="PTHR23502:SF2">
    <property type="entry name" value="TRANSPORTER, PUTATIVE (AFU_ORTHOLOGUE AFUA_2G08910)-RELATED"/>
    <property type="match status" value="1"/>
</dbReference>
<feature type="transmembrane region" description="Helical" evidence="5">
    <location>
        <begin position="298"/>
        <end position="325"/>
    </location>
</feature>
<evidence type="ECO:0000256" key="4">
    <source>
        <dbReference type="ARBA" id="ARBA00023136"/>
    </source>
</evidence>
<keyword evidence="3 5" id="KW-1133">Transmembrane helix</keyword>
<keyword evidence="4 5" id="KW-0472">Membrane</keyword>
<dbReference type="EMBL" id="JAVFKD010000015">
    <property type="protein sequence ID" value="KAK5989552.1"/>
    <property type="molecule type" value="Genomic_DNA"/>
</dbReference>
<evidence type="ECO:0000256" key="2">
    <source>
        <dbReference type="ARBA" id="ARBA00022692"/>
    </source>
</evidence>
<dbReference type="InterPro" id="IPR036259">
    <property type="entry name" value="MFS_trans_sf"/>
</dbReference>
<comment type="caution">
    <text evidence="7">The sequence shown here is derived from an EMBL/GenBank/DDBJ whole genome shotgun (WGS) entry which is preliminary data.</text>
</comment>
<reference evidence="7 8" key="1">
    <citation type="submission" date="2024-01" db="EMBL/GenBank/DDBJ databases">
        <title>Complete genome of Cladobotryum mycophilum ATHUM6906.</title>
        <authorList>
            <person name="Christinaki A.C."/>
            <person name="Myridakis A.I."/>
            <person name="Kouvelis V.N."/>
        </authorList>
    </citation>
    <scope>NUCLEOTIDE SEQUENCE [LARGE SCALE GENOMIC DNA]</scope>
    <source>
        <strain evidence="7 8">ATHUM6906</strain>
    </source>
</reference>
<proteinExistence type="predicted"/>
<dbReference type="Pfam" id="PF07690">
    <property type="entry name" value="MFS_1"/>
    <property type="match status" value="1"/>
</dbReference>